<evidence type="ECO:0000256" key="4">
    <source>
        <dbReference type="ARBA" id="ARBA00023004"/>
    </source>
</evidence>
<dbReference type="CDD" id="cd00207">
    <property type="entry name" value="fer2"/>
    <property type="match status" value="1"/>
</dbReference>
<dbReference type="eggNOG" id="ENOG502RXME">
    <property type="taxonomic scope" value="Eukaryota"/>
</dbReference>
<dbReference type="GO" id="GO:0046872">
    <property type="term" value="F:metal ion binding"/>
    <property type="evidence" value="ECO:0007669"/>
    <property type="project" value="UniProtKB-KW"/>
</dbReference>
<name>A0A1Y5IIU1_OSTTA</name>
<dbReference type="GO" id="GO:0005739">
    <property type="term" value="C:mitochondrion"/>
    <property type="evidence" value="ECO:0007669"/>
    <property type="project" value="TreeGrafter"/>
</dbReference>
<reference evidence="8" key="1">
    <citation type="submission" date="2017-04" db="EMBL/GenBank/DDBJ databases">
        <title>Population genomics of picophytoplankton unveils novel chromosome hypervariability.</title>
        <authorList>
            <consortium name="DOE Joint Genome Institute"/>
            <person name="Blanc-Mathieu R."/>
            <person name="Krasovec M."/>
            <person name="Hebrard M."/>
            <person name="Yau S."/>
            <person name="Desgranges E."/>
            <person name="Martin J."/>
            <person name="Schackwitz W."/>
            <person name="Kuo A."/>
            <person name="Salin G."/>
            <person name="Donnadieu C."/>
            <person name="Desdevises Y."/>
            <person name="Sanchez-Ferandin S."/>
            <person name="Moreau H."/>
            <person name="Rivals E."/>
            <person name="Grigoriev I.V."/>
            <person name="Grimsley N."/>
            <person name="Eyre-Walker A."/>
            <person name="Piganeau G."/>
        </authorList>
    </citation>
    <scope>NUCLEOTIDE SEQUENCE [LARGE SCALE GENOMIC DNA]</scope>
    <source>
        <strain evidence="8">RCC 1115</strain>
    </source>
</reference>
<dbReference type="GO" id="GO:0009055">
    <property type="term" value="F:electron transfer activity"/>
    <property type="evidence" value="ECO:0007669"/>
    <property type="project" value="TreeGrafter"/>
</dbReference>
<evidence type="ECO:0000313" key="8">
    <source>
        <dbReference type="EMBL" id="OUS49480.1"/>
    </source>
</evidence>
<evidence type="ECO:0000256" key="6">
    <source>
        <dbReference type="ARBA" id="ARBA00034078"/>
    </source>
</evidence>
<evidence type="ECO:0000259" key="7">
    <source>
        <dbReference type="Pfam" id="PF00111"/>
    </source>
</evidence>
<comment type="similarity">
    <text evidence="1">Belongs to the adrenodoxin/putidaredoxin family.</text>
</comment>
<evidence type="ECO:0000256" key="1">
    <source>
        <dbReference type="ARBA" id="ARBA00010914"/>
    </source>
</evidence>
<dbReference type="PANTHER" id="PTHR23426">
    <property type="entry name" value="FERREDOXIN/ADRENODOXIN"/>
    <property type="match status" value="1"/>
</dbReference>
<comment type="cofactor">
    <cofactor evidence="6">
        <name>[2Fe-2S] cluster</name>
        <dbReference type="ChEBI" id="CHEBI:190135"/>
    </cofactor>
</comment>
<proteinExistence type="inferred from homology"/>
<dbReference type="GO" id="GO:0140647">
    <property type="term" value="P:P450-containing electron transport chain"/>
    <property type="evidence" value="ECO:0007669"/>
    <property type="project" value="InterPro"/>
</dbReference>
<dbReference type="AlphaFoldDB" id="A0A1Y5IIU1"/>
<keyword evidence="4" id="KW-0408">Iron</keyword>
<evidence type="ECO:0000256" key="5">
    <source>
        <dbReference type="ARBA" id="ARBA00023014"/>
    </source>
</evidence>
<protein>
    <recommendedName>
        <fullName evidence="7">2Fe-2S ferredoxin-type domain-containing protein</fullName>
    </recommendedName>
</protein>
<keyword evidence="2" id="KW-0001">2Fe-2S</keyword>
<dbReference type="PANTHER" id="PTHR23426:SF65">
    <property type="entry name" value="FERREDOXIN-2, MITOCHONDRIAL"/>
    <property type="match status" value="1"/>
</dbReference>
<dbReference type="SUPFAM" id="SSF54292">
    <property type="entry name" value="2Fe-2S ferredoxin-like"/>
    <property type="match status" value="1"/>
</dbReference>
<dbReference type="InterPro" id="IPR036010">
    <property type="entry name" value="2Fe-2S_ferredoxin-like_sf"/>
</dbReference>
<dbReference type="InterPro" id="IPR012675">
    <property type="entry name" value="Beta-grasp_dom_sf"/>
</dbReference>
<dbReference type="Proteomes" id="UP000195557">
    <property type="component" value="Unassembled WGS sequence"/>
</dbReference>
<dbReference type="InterPro" id="IPR001055">
    <property type="entry name" value="Adrenodoxin-like"/>
</dbReference>
<organism evidence="8">
    <name type="scientific">Ostreococcus tauri</name>
    <name type="common">Marine green alga</name>
    <dbReference type="NCBI Taxonomy" id="70448"/>
    <lineage>
        <taxon>Eukaryota</taxon>
        <taxon>Viridiplantae</taxon>
        <taxon>Chlorophyta</taxon>
        <taxon>Mamiellophyceae</taxon>
        <taxon>Mamiellales</taxon>
        <taxon>Bathycoccaceae</taxon>
        <taxon>Ostreococcus</taxon>
    </lineage>
</organism>
<sequence>MTRASVKVTFLPSDGSSAIEREITANEVLRTCALEAKAPLYSGWDSMMNCGGLGNCATCAVDVKRGGELLSEETDAEKRKRKAGKLQDTWRLACQCVVKCDEAAAGAEIESYDATMSRAFLIAWLASACAIAVHVFGTVVDRDGSSAAPIASARLTLVRTQIADEEALSEHALKRACGTERLRRLERRHTAIGSAYYVLGDVPSGDRGDVDAALATACRRLRRKPEVARRATRAEARDELDAVNLACASAEFGCPRGIDPERPPALDIRELATSPRALMRAAPYFIVAVAAPFLLLPSIFPPTPPEPATATAPKS</sequence>
<dbReference type="InterPro" id="IPR001041">
    <property type="entry name" value="2Fe-2S_ferredoxin-type"/>
</dbReference>
<evidence type="ECO:0000256" key="3">
    <source>
        <dbReference type="ARBA" id="ARBA00022723"/>
    </source>
</evidence>
<accession>A0A1Y5IIU1</accession>
<dbReference type="Gene3D" id="3.10.20.30">
    <property type="match status" value="1"/>
</dbReference>
<keyword evidence="5" id="KW-0411">Iron-sulfur</keyword>
<feature type="domain" description="2Fe-2S ferredoxin-type" evidence="7">
    <location>
        <begin position="43"/>
        <end position="99"/>
    </location>
</feature>
<gene>
    <name evidence="8" type="ORF">BE221DRAFT_202737</name>
</gene>
<dbReference type="Pfam" id="PF00111">
    <property type="entry name" value="Fer2"/>
    <property type="match status" value="1"/>
</dbReference>
<evidence type="ECO:0000256" key="2">
    <source>
        <dbReference type="ARBA" id="ARBA00022714"/>
    </source>
</evidence>
<dbReference type="EMBL" id="KZ155771">
    <property type="protein sequence ID" value="OUS49480.1"/>
    <property type="molecule type" value="Genomic_DNA"/>
</dbReference>
<dbReference type="GO" id="GO:0051537">
    <property type="term" value="F:2 iron, 2 sulfur cluster binding"/>
    <property type="evidence" value="ECO:0007669"/>
    <property type="project" value="UniProtKB-KW"/>
</dbReference>
<keyword evidence="3" id="KW-0479">Metal-binding</keyword>